<dbReference type="HOGENOM" id="CLU_1061237_0_0_9"/>
<gene>
    <name evidence="1" type="ordered locus">Rumal_3547</name>
</gene>
<geneLocation type="plasmid" evidence="1 2">
    <name>pRUMAL01</name>
</geneLocation>
<reference evidence="2" key="1">
    <citation type="journal article" date="2011" name="J. Bacteriol.">
        <title>Complete genome of the cellulolytic ruminal bacterium Ruminococcus albus 7.</title>
        <authorList>
            <person name="Suen G."/>
            <person name="Stevenson D.M."/>
            <person name="Bruce D.C."/>
            <person name="Chertkov O."/>
            <person name="Copeland A."/>
            <person name="Cheng J.F."/>
            <person name="Detter C."/>
            <person name="Detter J.C."/>
            <person name="Goodwin L.A."/>
            <person name="Han C.S."/>
            <person name="Hauser L.J."/>
            <person name="Ivanova N.N."/>
            <person name="Kyrpides N.C."/>
            <person name="Land M.L."/>
            <person name="Lapidus A."/>
            <person name="Lucas S."/>
            <person name="Ovchinnikova G."/>
            <person name="Pitluck S."/>
            <person name="Tapia R."/>
            <person name="Woyke T."/>
            <person name="Boyum J."/>
            <person name="Mead D."/>
            <person name="Weimer P.J."/>
        </authorList>
    </citation>
    <scope>NUCLEOTIDE SEQUENCE [LARGE SCALE GENOMIC DNA]</scope>
    <source>
        <strain evidence="2">ATCC 27210 / DSM 20455 / JCM 14654 / NCDO 2250 / 7</strain>
        <plasmid evidence="2">pRUMAL01</plasmid>
    </source>
</reference>
<dbReference type="RefSeq" id="WP_013483538.1">
    <property type="nucleotide sequence ID" value="NC_014824.1"/>
</dbReference>
<dbReference type="KEGG" id="ral:Rumal_3547"/>
<keyword evidence="1" id="KW-0614">Plasmid</keyword>
<dbReference type="Proteomes" id="UP000006919">
    <property type="component" value="Plasmid pRUMAL01"/>
</dbReference>
<organism evidence="1 2">
    <name type="scientific">Ruminococcus albus (strain ATCC 27210 / DSM 20455 / JCM 14654 / NCDO 2250 / 7)</name>
    <dbReference type="NCBI Taxonomy" id="697329"/>
    <lineage>
        <taxon>Bacteria</taxon>
        <taxon>Bacillati</taxon>
        <taxon>Bacillota</taxon>
        <taxon>Clostridia</taxon>
        <taxon>Eubacteriales</taxon>
        <taxon>Oscillospiraceae</taxon>
        <taxon>Ruminococcus</taxon>
    </lineage>
</organism>
<proteinExistence type="predicted"/>
<protein>
    <submittedName>
        <fullName evidence="1">Uncharacterized protein</fullName>
    </submittedName>
</protein>
<dbReference type="EMBL" id="CP002404">
    <property type="protein sequence ID" value="ADU23989.1"/>
    <property type="molecule type" value="Genomic_DNA"/>
</dbReference>
<evidence type="ECO:0000313" key="2">
    <source>
        <dbReference type="Proteomes" id="UP000006919"/>
    </source>
</evidence>
<dbReference type="OrthoDB" id="9152081at2"/>
<sequence length="262" mass="31093">MSHYSLIAIGFENEEDLENMMSIYDESRKVAPHIDMTKEKIYENAQAFYQEKCKLIEAYERNPEKAVAEHGERAKEFYENRHIDGYLGCYENPEDYYKQIISHRKTDRNGNVLTMSNSEAKWDYYDVEKETTIGKIKEEYRKAREKFDSSRLEFIWNVVVNGIKPEKMDLDHFMLLWGVPSKEEMLKLYKSKEEYISFHRDTFCPSYSVLLPEGWFEPGTVGSFGLSTASPAEEHEFRKNYYKEFIEPYDDDTNVFVIDCHI</sequence>
<accession>E6UJZ3</accession>
<evidence type="ECO:0000313" key="1">
    <source>
        <dbReference type="EMBL" id="ADU23989.1"/>
    </source>
</evidence>
<dbReference type="AlphaFoldDB" id="E6UJZ3"/>
<name>E6UJZ3_RUMA7</name>